<dbReference type="AlphaFoldDB" id="A0A9R0EZL7"/>
<sequence length="111" mass="12752">MSTTSSVNVYFIMFIIIKAILLLLMLSPLLIDSHLLPDKTQLSELKKMCEHAYTCFHDLVIVCGKSVNEARTFLDICDLYEYSCEYHMVFRHVKEEEGVCPDPRTIPFGMG</sequence>
<dbReference type="GeneID" id="126911683"/>
<feature type="transmembrane region" description="Helical" evidence="1">
    <location>
        <begin position="7"/>
        <end position="31"/>
    </location>
</feature>
<proteinExistence type="predicted"/>
<keyword evidence="1" id="KW-1133">Transmembrane helix</keyword>
<evidence type="ECO:0000313" key="3">
    <source>
        <dbReference type="RefSeq" id="XP_050556170.1"/>
    </source>
</evidence>
<keyword evidence="1" id="KW-0812">Transmembrane</keyword>
<protein>
    <submittedName>
        <fullName evidence="3">Uncharacterized protein LOC126911683</fullName>
    </submittedName>
</protein>
<name>A0A9R0EZL7_SPOFR</name>
<dbReference type="OrthoDB" id="7455301at2759"/>
<accession>A0A9R0EZL7</accession>
<dbReference type="Proteomes" id="UP000829999">
    <property type="component" value="Chromosome 18"/>
</dbReference>
<keyword evidence="2" id="KW-1185">Reference proteome</keyword>
<evidence type="ECO:0000313" key="2">
    <source>
        <dbReference type="Proteomes" id="UP000829999"/>
    </source>
</evidence>
<gene>
    <name evidence="3" type="primary">LOC126911683</name>
</gene>
<reference evidence="3" key="1">
    <citation type="submission" date="2025-08" db="UniProtKB">
        <authorList>
            <consortium name="RefSeq"/>
        </authorList>
    </citation>
    <scope>IDENTIFICATION</scope>
    <source>
        <tissue evidence="3">Whole larval tissue</tissue>
    </source>
</reference>
<evidence type="ECO:0000256" key="1">
    <source>
        <dbReference type="SAM" id="Phobius"/>
    </source>
</evidence>
<organism evidence="2 3">
    <name type="scientific">Spodoptera frugiperda</name>
    <name type="common">Fall armyworm</name>
    <dbReference type="NCBI Taxonomy" id="7108"/>
    <lineage>
        <taxon>Eukaryota</taxon>
        <taxon>Metazoa</taxon>
        <taxon>Ecdysozoa</taxon>
        <taxon>Arthropoda</taxon>
        <taxon>Hexapoda</taxon>
        <taxon>Insecta</taxon>
        <taxon>Pterygota</taxon>
        <taxon>Neoptera</taxon>
        <taxon>Endopterygota</taxon>
        <taxon>Lepidoptera</taxon>
        <taxon>Glossata</taxon>
        <taxon>Ditrysia</taxon>
        <taxon>Noctuoidea</taxon>
        <taxon>Noctuidae</taxon>
        <taxon>Amphipyrinae</taxon>
        <taxon>Spodoptera</taxon>
    </lineage>
</organism>
<dbReference type="RefSeq" id="XP_050556170.1">
    <property type="nucleotide sequence ID" value="XM_050700213.1"/>
</dbReference>
<keyword evidence="1" id="KW-0472">Membrane</keyword>